<feature type="region of interest" description="Disordered" evidence="4">
    <location>
        <begin position="352"/>
        <end position="372"/>
    </location>
</feature>
<proteinExistence type="inferred from homology"/>
<dbReference type="PRINTS" id="PR00081">
    <property type="entry name" value="GDHRDH"/>
</dbReference>
<dbReference type="EMBL" id="JAFJYH010000177">
    <property type="protein sequence ID" value="KAG4416697.1"/>
    <property type="molecule type" value="Genomic_DNA"/>
</dbReference>
<keyword evidence="5" id="KW-0812">Transmembrane</keyword>
<feature type="compositionally biased region" description="Basic and acidic residues" evidence="4">
    <location>
        <begin position="354"/>
        <end position="372"/>
    </location>
</feature>
<dbReference type="InterPro" id="IPR036291">
    <property type="entry name" value="NAD(P)-bd_dom_sf"/>
</dbReference>
<keyword evidence="5" id="KW-1133">Transmembrane helix</keyword>
<feature type="compositionally biased region" description="Basic and acidic residues" evidence="4">
    <location>
        <begin position="8"/>
        <end position="24"/>
    </location>
</feature>
<evidence type="ECO:0000256" key="1">
    <source>
        <dbReference type="ARBA" id="ARBA00006484"/>
    </source>
</evidence>
<comment type="similarity">
    <text evidence="1 3">Belongs to the short-chain dehydrogenases/reductases (SDR) family.</text>
</comment>
<comment type="caution">
    <text evidence="6">The sequence shown here is derived from an EMBL/GenBank/DDBJ whole genome shotgun (WGS) entry which is preliminary data.</text>
</comment>
<dbReference type="SUPFAM" id="SSF51735">
    <property type="entry name" value="NAD(P)-binding Rossmann-fold domains"/>
    <property type="match status" value="1"/>
</dbReference>
<name>A0A8H7W629_9HELO</name>
<gene>
    <name evidence="6" type="ORF">IFR04_010156</name>
</gene>
<dbReference type="Gene3D" id="3.40.50.720">
    <property type="entry name" value="NAD(P)-binding Rossmann-like Domain"/>
    <property type="match status" value="1"/>
</dbReference>
<protein>
    <recommendedName>
        <fullName evidence="8">NAD(P)-binding protein</fullName>
    </recommendedName>
</protein>
<organism evidence="6 7">
    <name type="scientific">Cadophora malorum</name>
    <dbReference type="NCBI Taxonomy" id="108018"/>
    <lineage>
        <taxon>Eukaryota</taxon>
        <taxon>Fungi</taxon>
        <taxon>Dikarya</taxon>
        <taxon>Ascomycota</taxon>
        <taxon>Pezizomycotina</taxon>
        <taxon>Leotiomycetes</taxon>
        <taxon>Helotiales</taxon>
        <taxon>Ploettnerulaceae</taxon>
        <taxon>Cadophora</taxon>
    </lineage>
</organism>
<keyword evidence="7" id="KW-1185">Reference proteome</keyword>
<accession>A0A8H7W629</accession>
<dbReference type="Pfam" id="PF00106">
    <property type="entry name" value="adh_short"/>
    <property type="match status" value="1"/>
</dbReference>
<dbReference type="GO" id="GO:0016491">
    <property type="term" value="F:oxidoreductase activity"/>
    <property type="evidence" value="ECO:0007669"/>
    <property type="project" value="UniProtKB-KW"/>
</dbReference>
<dbReference type="InterPro" id="IPR002347">
    <property type="entry name" value="SDR_fam"/>
</dbReference>
<dbReference type="PRINTS" id="PR00080">
    <property type="entry name" value="SDRFAMILY"/>
</dbReference>
<evidence type="ECO:0000256" key="4">
    <source>
        <dbReference type="SAM" id="MobiDB-lite"/>
    </source>
</evidence>
<keyword evidence="2" id="KW-0560">Oxidoreductase</keyword>
<evidence type="ECO:0000313" key="6">
    <source>
        <dbReference type="EMBL" id="KAG4416697.1"/>
    </source>
</evidence>
<evidence type="ECO:0000256" key="5">
    <source>
        <dbReference type="SAM" id="Phobius"/>
    </source>
</evidence>
<evidence type="ECO:0008006" key="8">
    <source>
        <dbReference type="Google" id="ProtNLM"/>
    </source>
</evidence>
<evidence type="ECO:0000256" key="3">
    <source>
        <dbReference type="RuleBase" id="RU000363"/>
    </source>
</evidence>
<evidence type="ECO:0000313" key="7">
    <source>
        <dbReference type="Proteomes" id="UP000664132"/>
    </source>
</evidence>
<evidence type="ECO:0000256" key="2">
    <source>
        <dbReference type="ARBA" id="ARBA00023002"/>
    </source>
</evidence>
<keyword evidence="5" id="KW-0472">Membrane</keyword>
<dbReference type="AlphaFoldDB" id="A0A8H7W629"/>
<sequence length="372" mass="40549">MAATHTGPEAKHNAYEQPSHKAIDKGNPARFAPRWLVLDDTNIDLITFTASVAAVCSAFLFPSFIKLSVLVPAALILPLRLFFPRPKTPEGLVLITGASSGIGAELSYIFAKKGHDLILVGRNEEQLEAVRRNVEEKYGRSSHTISTDLSLPGAAKQLYDQVIEKGYQVNVLVNGAGLGGAGDTFSQSIELVERMTILNCVSPVQLTQLFGKEMIERGYGWMLQITSVGGFMASPGQNVYHATKHYLRAFSEALSLELRAYPGIVNTQLLPGPTHTQFITRAHAEETFMMAASGAVEDSKAVALAGYNGLCKGKRMVFSSWNSAFTSLAMQLAPRSVQLTIASITNAPLRGWARTKEPEKDQNARRTQEPDR</sequence>
<dbReference type="PANTHER" id="PTHR42901:SF1">
    <property type="entry name" value="ALCOHOL DEHYDROGENASE"/>
    <property type="match status" value="1"/>
</dbReference>
<feature type="transmembrane region" description="Helical" evidence="5">
    <location>
        <begin position="45"/>
        <end position="77"/>
    </location>
</feature>
<dbReference type="PANTHER" id="PTHR42901">
    <property type="entry name" value="ALCOHOL DEHYDROGENASE"/>
    <property type="match status" value="1"/>
</dbReference>
<dbReference type="OrthoDB" id="10253736at2759"/>
<dbReference type="Proteomes" id="UP000664132">
    <property type="component" value="Unassembled WGS sequence"/>
</dbReference>
<feature type="region of interest" description="Disordered" evidence="4">
    <location>
        <begin position="1"/>
        <end position="24"/>
    </location>
</feature>
<reference evidence="6" key="1">
    <citation type="submission" date="2021-02" db="EMBL/GenBank/DDBJ databases">
        <title>Genome sequence Cadophora malorum strain M34.</title>
        <authorList>
            <person name="Stefanovic E."/>
            <person name="Vu D."/>
            <person name="Scully C."/>
            <person name="Dijksterhuis J."/>
            <person name="Roader J."/>
            <person name="Houbraken J."/>
        </authorList>
    </citation>
    <scope>NUCLEOTIDE SEQUENCE</scope>
    <source>
        <strain evidence="6">M34</strain>
    </source>
</reference>